<dbReference type="Proteomes" id="UP000321055">
    <property type="component" value="Unassembled WGS sequence"/>
</dbReference>
<gene>
    <name evidence="1" type="ORF">E6Q60_00585</name>
</gene>
<protein>
    <submittedName>
        <fullName evidence="1">Uncharacterized protein</fullName>
    </submittedName>
</protein>
<evidence type="ECO:0000313" key="1">
    <source>
        <dbReference type="EMBL" id="TXI30770.1"/>
    </source>
</evidence>
<proteinExistence type="predicted"/>
<name>A0A5C7W065_9PROT</name>
<evidence type="ECO:0000313" key="2">
    <source>
        <dbReference type="Proteomes" id="UP000321055"/>
    </source>
</evidence>
<comment type="caution">
    <text evidence="1">The sequence shown here is derived from an EMBL/GenBank/DDBJ whole genome shotgun (WGS) entry which is preliminary data.</text>
</comment>
<organism evidence="1 2">
    <name type="scientific">Nitrosomonas oligotropha</name>
    <dbReference type="NCBI Taxonomy" id="42354"/>
    <lineage>
        <taxon>Bacteria</taxon>
        <taxon>Pseudomonadati</taxon>
        <taxon>Pseudomonadota</taxon>
        <taxon>Betaproteobacteria</taxon>
        <taxon>Nitrosomonadales</taxon>
        <taxon>Nitrosomonadaceae</taxon>
        <taxon>Nitrosomonas</taxon>
    </lineage>
</organism>
<dbReference type="AlphaFoldDB" id="A0A5C7W065"/>
<dbReference type="EMBL" id="SSFX01000007">
    <property type="protein sequence ID" value="TXI30770.1"/>
    <property type="molecule type" value="Genomic_DNA"/>
</dbReference>
<reference evidence="1 2" key="1">
    <citation type="submission" date="2018-09" db="EMBL/GenBank/DDBJ databases">
        <title>Metagenome Assembled Genomes from an Advanced Water Purification Facility.</title>
        <authorList>
            <person name="Stamps B.W."/>
            <person name="Spear J.R."/>
        </authorList>
    </citation>
    <scope>NUCLEOTIDE SEQUENCE [LARGE SCALE GENOMIC DNA]</scope>
    <source>
        <strain evidence="1">Bin_54_1</strain>
    </source>
</reference>
<accession>A0A5C7W065</accession>
<sequence length="220" mass="24452">MPDDLIVQQGTTITLDDNPKGALEAARQVVQLKTFEDFFNHEIVSSRTALEQMINATKDATQIALTSKDTFSPMVNVRGTNRPDLRRFGNFAAASSEATAHEQSTFWRFIRAVPPERVAKLDMKASLSSAGLAHLSIIAKYLFRDLTIEQNATLLIKGKQQFISVNDILIKQRGRIVINGSGVRIKANSIQGDQFNPFLEPLGTTQRYVPHFILTGENHA</sequence>